<dbReference type="SUPFAM" id="SSF52172">
    <property type="entry name" value="CheY-like"/>
    <property type="match status" value="1"/>
</dbReference>
<proteinExistence type="predicted"/>
<evidence type="ECO:0000259" key="5">
    <source>
        <dbReference type="PROSITE" id="PS50110"/>
    </source>
</evidence>
<dbReference type="PROSITE" id="PS00622">
    <property type="entry name" value="HTH_LUXR_1"/>
    <property type="match status" value="1"/>
</dbReference>
<dbReference type="CDD" id="cd17535">
    <property type="entry name" value="REC_NarL-like"/>
    <property type="match status" value="1"/>
</dbReference>
<evidence type="ECO:0000313" key="6">
    <source>
        <dbReference type="EMBL" id="RMZ59791.1"/>
    </source>
</evidence>
<evidence type="ECO:0000313" key="7">
    <source>
        <dbReference type="Proteomes" id="UP000267524"/>
    </source>
</evidence>
<dbReference type="PANTHER" id="PTHR45566">
    <property type="entry name" value="HTH-TYPE TRANSCRIPTIONAL REGULATOR YHJB-RELATED"/>
    <property type="match status" value="1"/>
</dbReference>
<dbReference type="CDD" id="cd06170">
    <property type="entry name" value="LuxR_C_like"/>
    <property type="match status" value="1"/>
</dbReference>
<dbReference type="SUPFAM" id="SSF46894">
    <property type="entry name" value="C-terminal effector domain of the bipartite response regulators"/>
    <property type="match status" value="1"/>
</dbReference>
<sequence length="204" mass="23482">MEKRILIADDHEVVRLGVSLMLKKNFEGCHTDFALNYPQVKSKLKSEPFDLILLDIDMPGSKFREMIKEIRIIQKDILILLFSTYNENIATQYINEGANGFLNKLSDESTLVNAINSIFDHGYYYSPQVLKQMIKDPINSDPRRILSAREFEVFELLAKGNGNLEIANLLNLEAPTVGTYKKRVYDKLNIDNIVDLLKIYNDLH</sequence>
<dbReference type="InterPro" id="IPR036388">
    <property type="entry name" value="WH-like_DNA-bd_sf"/>
</dbReference>
<evidence type="ECO:0000256" key="1">
    <source>
        <dbReference type="ARBA" id="ARBA00022553"/>
    </source>
</evidence>
<gene>
    <name evidence="6" type="ORF">D1632_09250</name>
</gene>
<dbReference type="AlphaFoldDB" id="A0A3M7LAI8"/>
<dbReference type="Gene3D" id="1.10.10.10">
    <property type="entry name" value="Winged helix-like DNA-binding domain superfamily/Winged helix DNA-binding domain"/>
    <property type="match status" value="1"/>
</dbReference>
<organism evidence="6 7">
    <name type="scientific">Chryseobacterium nematophagum</name>
    <dbReference type="NCBI Taxonomy" id="2305228"/>
    <lineage>
        <taxon>Bacteria</taxon>
        <taxon>Pseudomonadati</taxon>
        <taxon>Bacteroidota</taxon>
        <taxon>Flavobacteriia</taxon>
        <taxon>Flavobacteriales</taxon>
        <taxon>Weeksellaceae</taxon>
        <taxon>Chryseobacterium group</taxon>
        <taxon>Chryseobacterium</taxon>
    </lineage>
</organism>
<dbReference type="InterPro" id="IPR058245">
    <property type="entry name" value="NreC/VraR/RcsB-like_REC"/>
</dbReference>
<dbReference type="Pfam" id="PF00196">
    <property type="entry name" value="GerE"/>
    <property type="match status" value="1"/>
</dbReference>
<dbReference type="RefSeq" id="WP_122546917.1">
    <property type="nucleotide sequence ID" value="NZ_QWIV01000013.1"/>
</dbReference>
<dbReference type="EMBL" id="QWIV01000013">
    <property type="protein sequence ID" value="RMZ59791.1"/>
    <property type="molecule type" value="Genomic_DNA"/>
</dbReference>
<reference evidence="6 7" key="1">
    <citation type="submission" date="2018-08" db="EMBL/GenBank/DDBJ databases">
        <title>Chryseobacterium nematophagum: a novel matrix digesting pathogen of nematodes.</title>
        <authorList>
            <person name="Page A."/>
            <person name="Roberts M."/>
            <person name="Felix M.-A."/>
            <person name="Weir W."/>
        </authorList>
    </citation>
    <scope>NUCLEOTIDE SEQUENCE [LARGE SCALE GENOMIC DNA]</scope>
    <source>
        <strain evidence="6 7">JUb275</strain>
    </source>
</reference>
<name>A0A3M7LAI8_9FLAO</name>
<protein>
    <submittedName>
        <fullName evidence="6">DNA-binding response regulator</fullName>
    </submittedName>
</protein>
<dbReference type="Proteomes" id="UP000267524">
    <property type="component" value="Unassembled WGS sequence"/>
</dbReference>
<evidence type="ECO:0000259" key="4">
    <source>
        <dbReference type="PROSITE" id="PS50043"/>
    </source>
</evidence>
<dbReference type="SMART" id="SM00448">
    <property type="entry name" value="REC"/>
    <property type="match status" value="1"/>
</dbReference>
<dbReference type="InterPro" id="IPR000792">
    <property type="entry name" value="Tscrpt_reg_LuxR_C"/>
</dbReference>
<feature type="modified residue" description="4-aspartylphosphate" evidence="3">
    <location>
        <position position="55"/>
    </location>
</feature>
<dbReference type="InterPro" id="IPR001789">
    <property type="entry name" value="Sig_transdc_resp-reg_receiver"/>
</dbReference>
<comment type="caution">
    <text evidence="6">The sequence shown here is derived from an EMBL/GenBank/DDBJ whole genome shotgun (WGS) entry which is preliminary data.</text>
</comment>
<keyword evidence="7" id="KW-1185">Reference proteome</keyword>
<keyword evidence="2 6" id="KW-0238">DNA-binding</keyword>
<feature type="domain" description="Response regulatory" evidence="5">
    <location>
        <begin position="4"/>
        <end position="119"/>
    </location>
</feature>
<dbReference type="PROSITE" id="PS50110">
    <property type="entry name" value="RESPONSE_REGULATORY"/>
    <property type="match status" value="1"/>
</dbReference>
<dbReference type="PROSITE" id="PS50043">
    <property type="entry name" value="HTH_LUXR_2"/>
    <property type="match status" value="1"/>
</dbReference>
<dbReference type="GO" id="GO:0003677">
    <property type="term" value="F:DNA binding"/>
    <property type="evidence" value="ECO:0007669"/>
    <property type="project" value="UniProtKB-KW"/>
</dbReference>
<evidence type="ECO:0000256" key="3">
    <source>
        <dbReference type="PROSITE-ProRule" id="PRU00169"/>
    </source>
</evidence>
<accession>A0A3M7LAI8</accession>
<dbReference type="GO" id="GO:0000160">
    <property type="term" value="P:phosphorelay signal transduction system"/>
    <property type="evidence" value="ECO:0007669"/>
    <property type="project" value="InterPro"/>
</dbReference>
<feature type="domain" description="HTH luxR-type" evidence="4">
    <location>
        <begin position="139"/>
        <end position="204"/>
    </location>
</feature>
<dbReference type="Gene3D" id="3.40.50.2300">
    <property type="match status" value="1"/>
</dbReference>
<dbReference type="SMART" id="SM00421">
    <property type="entry name" value="HTH_LUXR"/>
    <property type="match status" value="1"/>
</dbReference>
<evidence type="ECO:0000256" key="2">
    <source>
        <dbReference type="ARBA" id="ARBA00023125"/>
    </source>
</evidence>
<dbReference type="InterPro" id="IPR051015">
    <property type="entry name" value="EvgA-like"/>
</dbReference>
<keyword evidence="1 3" id="KW-0597">Phosphoprotein</keyword>
<dbReference type="GO" id="GO:0006355">
    <property type="term" value="P:regulation of DNA-templated transcription"/>
    <property type="evidence" value="ECO:0007669"/>
    <property type="project" value="InterPro"/>
</dbReference>
<dbReference type="PANTHER" id="PTHR45566:SF1">
    <property type="entry name" value="HTH-TYPE TRANSCRIPTIONAL REGULATOR YHJB-RELATED"/>
    <property type="match status" value="1"/>
</dbReference>
<dbReference type="InterPro" id="IPR011006">
    <property type="entry name" value="CheY-like_superfamily"/>
</dbReference>
<dbReference type="Pfam" id="PF00072">
    <property type="entry name" value="Response_reg"/>
    <property type="match status" value="1"/>
</dbReference>
<dbReference type="InterPro" id="IPR016032">
    <property type="entry name" value="Sig_transdc_resp-reg_C-effctor"/>
</dbReference>
<dbReference type="PRINTS" id="PR00038">
    <property type="entry name" value="HTHLUXR"/>
</dbReference>